<reference evidence="1" key="1">
    <citation type="journal article" date="2013" name="J. Plant Res.">
        <title>Effect of fungi and light on seed germination of three Opuntia species from semiarid lands of central Mexico.</title>
        <authorList>
            <person name="Delgado-Sanchez P."/>
            <person name="Jimenez-Bremont J.F."/>
            <person name="Guerrero-Gonzalez Mde L."/>
            <person name="Flores J."/>
        </authorList>
    </citation>
    <scope>NUCLEOTIDE SEQUENCE</scope>
    <source>
        <tissue evidence="1">Cladode</tissue>
    </source>
</reference>
<reference evidence="1" key="2">
    <citation type="submission" date="2020-07" db="EMBL/GenBank/DDBJ databases">
        <authorList>
            <person name="Vera ALvarez R."/>
            <person name="Arias-Moreno D.M."/>
            <person name="Jimenez-Jacinto V."/>
            <person name="Jimenez-Bremont J.F."/>
            <person name="Swaminathan K."/>
            <person name="Moose S.P."/>
            <person name="Guerrero-Gonzalez M.L."/>
            <person name="Marino-Ramirez L."/>
            <person name="Landsman D."/>
            <person name="Rodriguez-Kessler M."/>
            <person name="Delgado-Sanchez P."/>
        </authorList>
    </citation>
    <scope>NUCLEOTIDE SEQUENCE</scope>
    <source>
        <tissue evidence="1">Cladode</tissue>
    </source>
</reference>
<organism evidence="1">
    <name type="scientific">Opuntia streptacantha</name>
    <name type="common">Prickly pear cactus</name>
    <name type="synonym">Opuntia cardona</name>
    <dbReference type="NCBI Taxonomy" id="393608"/>
    <lineage>
        <taxon>Eukaryota</taxon>
        <taxon>Viridiplantae</taxon>
        <taxon>Streptophyta</taxon>
        <taxon>Embryophyta</taxon>
        <taxon>Tracheophyta</taxon>
        <taxon>Spermatophyta</taxon>
        <taxon>Magnoliopsida</taxon>
        <taxon>eudicotyledons</taxon>
        <taxon>Gunneridae</taxon>
        <taxon>Pentapetalae</taxon>
        <taxon>Caryophyllales</taxon>
        <taxon>Cactineae</taxon>
        <taxon>Cactaceae</taxon>
        <taxon>Opuntioideae</taxon>
        <taxon>Opuntia</taxon>
    </lineage>
</organism>
<proteinExistence type="predicted"/>
<sequence length="145" mass="17265">MGDTIWKDICAFEKIFPTRFPGNLQITRNIKRNKAKLLLNIVNNQSLIHDINRPIRNQLLQIIRKRLPSQIEPLNPVIKRKILKNWSTMCEREPTINNKTTLGFRHNPIRVPTGLVEMNQRWRIRHIQRPKIEVLEHKLEQRASN</sequence>
<evidence type="ECO:0000313" key="1">
    <source>
        <dbReference type="EMBL" id="MBA4644399.1"/>
    </source>
</evidence>
<dbReference type="AlphaFoldDB" id="A0A7C8ZIZ2"/>
<accession>A0A7C8ZIZ2</accession>
<name>A0A7C8ZIZ2_OPUST</name>
<protein>
    <submittedName>
        <fullName evidence="1">Uncharacterized protein</fullName>
    </submittedName>
</protein>
<dbReference type="EMBL" id="GISG01138225">
    <property type="protein sequence ID" value="MBA4644399.1"/>
    <property type="molecule type" value="Transcribed_RNA"/>
</dbReference>